<proteinExistence type="predicted"/>
<dbReference type="EMBL" id="ABXH02000003">
    <property type="protein sequence ID" value="EEP45072.1"/>
    <property type="molecule type" value="Genomic_DNA"/>
</dbReference>
<dbReference type="HOGENOM" id="CLU_2914562_0_0_11"/>
<dbReference type="AlphaFoldDB" id="C4F7V4"/>
<name>C4F7V4_9ACTN</name>
<comment type="caution">
    <text evidence="1">The sequence shown here is derived from an EMBL/GenBank/DDBJ whole genome shotgun (WGS) entry which is preliminary data.</text>
</comment>
<evidence type="ECO:0000313" key="1">
    <source>
        <dbReference type="EMBL" id="EEP45072.1"/>
    </source>
</evidence>
<protein>
    <submittedName>
        <fullName evidence="1">Uncharacterized protein</fullName>
    </submittedName>
</protein>
<accession>C4F7V4</accession>
<sequence>MGKKAARLTNDRALAEPVVRVTCQMRPICKMELVSTEKNSPIQTMASERFQEARGFGCVME</sequence>
<organism evidence="1 2">
    <name type="scientific">Collinsella intestinalis DSM 13280</name>
    <dbReference type="NCBI Taxonomy" id="521003"/>
    <lineage>
        <taxon>Bacteria</taxon>
        <taxon>Bacillati</taxon>
        <taxon>Actinomycetota</taxon>
        <taxon>Coriobacteriia</taxon>
        <taxon>Coriobacteriales</taxon>
        <taxon>Coriobacteriaceae</taxon>
        <taxon>Collinsella</taxon>
    </lineage>
</organism>
<evidence type="ECO:0000313" key="2">
    <source>
        <dbReference type="Proteomes" id="UP000003295"/>
    </source>
</evidence>
<gene>
    <name evidence="1" type="ORF">COLINT_02120</name>
</gene>
<dbReference type="Proteomes" id="UP000003295">
    <property type="component" value="Unassembled WGS sequence"/>
</dbReference>
<reference evidence="1 2" key="1">
    <citation type="submission" date="2009-04" db="EMBL/GenBank/DDBJ databases">
        <authorList>
            <person name="Weinstock G."/>
            <person name="Sodergren E."/>
            <person name="Clifton S."/>
            <person name="Fulton L."/>
            <person name="Fulton B."/>
            <person name="Courtney L."/>
            <person name="Fronick C."/>
            <person name="Harrison M."/>
            <person name="Strong C."/>
            <person name="Farmer C."/>
            <person name="Delahaunty K."/>
            <person name="Markovic C."/>
            <person name="Hall O."/>
            <person name="Minx P."/>
            <person name="Tomlinson C."/>
            <person name="Mitreva M."/>
            <person name="Nelson J."/>
            <person name="Hou S."/>
            <person name="Wollam A."/>
            <person name="Pepin K.H."/>
            <person name="Johnson M."/>
            <person name="Bhonagiri V."/>
            <person name="Nash W.E."/>
            <person name="Warren W."/>
            <person name="Chinwalla A."/>
            <person name="Mardis E.R."/>
            <person name="Wilson R.K."/>
        </authorList>
    </citation>
    <scope>NUCLEOTIDE SEQUENCE [LARGE SCALE GENOMIC DNA]</scope>
    <source>
        <strain evidence="1 2">DSM 13280</strain>
    </source>
</reference>